<feature type="transmembrane region" description="Helical" evidence="6">
    <location>
        <begin position="39"/>
        <end position="61"/>
    </location>
</feature>
<dbReference type="InterPro" id="IPR023214">
    <property type="entry name" value="HAD_sf"/>
</dbReference>
<protein>
    <submittedName>
        <fullName evidence="8">P-type ATPase, metal cation transport</fullName>
        <ecNumber evidence="8">3.6.3.-</ecNumber>
    </submittedName>
</protein>
<dbReference type="InterPro" id="IPR036412">
    <property type="entry name" value="HAD-like_sf"/>
</dbReference>
<dbReference type="InterPro" id="IPR018303">
    <property type="entry name" value="ATPase_P-typ_P_site"/>
</dbReference>
<feature type="transmembrane region" description="Helical" evidence="6">
    <location>
        <begin position="736"/>
        <end position="758"/>
    </location>
</feature>
<feature type="transmembrane region" description="Helical" evidence="6">
    <location>
        <begin position="656"/>
        <end position="677"/>
    </location>
</feature>
<feature type="transmembrane region" description="Helical" evidence="6">
    <location>
        <begin position="254"/>
        <end position="274"/>
    </location>
</feature>
<name>A0A380LLU1_9FIRM</name>
<dbReference type="InterPro" id="IPR023298">
    <property type="entry name" value="ATPase_P-typ_TM_dom_sf"/>
</dbReference>
<dbReference type="PROSITE" id="PS00154">
    <property type="entry name" value="ATPASE_E1_E2"/>
    <property type="match status" value="1"/>
</dbReference>
<keyword evidence="2 6" id="KW-0812">Transmembrane</keyword>
<dbReference type="InterPro" id="IPR001757">
    <property type="entry name" value="P_typ_ATPase"/>
</dbReference>
<keyword evidence="9" id="KW-1185">Reference proteome</keyword>
<keyword evidence="8" id="KW-0378">Hydrolase</keyword>
<feature type="transmembrane region" description="Helical" evidence="6">
    <location>
        <begin position="689"/>
        <end position="706"/>
    </location>
</feature>
<dbReference type="SUPFAM" id="SSF81665">
    <property type="entry name" value="Calcium ATPase, transmembrane domain M"/>
    <property type="match status" value="1"/>
</dbReference>
<gene>
    <name evidence="8" type="primary">ctpF</name>
    <name evidence="8" type="ORF">NCTC11087_01116</name>
</gene>
<evidence type="ECO:0000313" key="9">
    <source>
        <dbReference type="Proteomes" id="UP000255523"/>
    </source>
</evidence>
<dbReference type="InterPro" id="IPR044492">
    <property type="entry name" value="P_typ_ATPase_HD_dom"/>
</dbReference>
<evidence type="ECO:0000256" key="6">
    <source>
        <dbReference type="SAM" id="Phobius"/>
    </source>
</evidence>
<feature type="transmembrane region" description="Helical" evidence="6">
    <location>
        <begin position="213"/>
        <end position="234"/>
    </location>
</feature>
<accession>A0A380LLU1</accession>
<dbReference type="Gene3D" id="3.40.1110.10">
    <property type="entry name" value="Calcium-transporting ATPase, cytoplasmic domain N"/>
    <property type="match status" value="1"/>
</dbReference>
<dbReference type="SFLD" id="SFLDS00003">
    <property type="entry name" value="Haloacid_Dehalogenase"/>
    <property type="match status" value="1"/>
</dbReference>
<dbReference type="AlphaFoldDB" id="A0A380LLU1"/>
<evidence type="ECO:0000256" key="5">
    <source>
        <dbReference type="ARBA" id="ARBA00023136"/>
    </source>
</evidence>
<evidence type="ECO:0000259" key="7">
    <source>
        <dbReference type="Pfam" id="PF00122"/>
    </source>
</evidence>
<dbReference type="Gene3D" id="2.70.150.10">
    <property type="entry name" value="Calcium-transporting ATPase, cytoplasmic transduction domain A"/>
    <property type="match status" value="1"/>
</dbReference>
<organism evidence="8 9">
    <name type="scientific">Faecalicoccus pleomorphus</name>
    <dbReference type="NCBI Taxonomy" id="1323"/>
    <lineage>
        <taxon>Bacteria</taxon>
        <taxon>Bacillati</taxon>
        <taxon>Bacillota</taxon>
        <taxon>Erysipelotrichia</taxon>
        <taxon>Erysipelotrichales</taxon>
        <taxon>Erysipelotrichaceae</taxon>
        <taxon>Faecalicoccus</taxon>
    </lineage>
</organism>
<dbReference type="GO" id="GO:0005524">
    <property type="term" value="F:ATP binding"/>
    <property type="evidence" value="ECO:0007669"/>
    <property type="project" value="InterPro"/>
</dbReference>
<dbReference type="InterPro" id="IPR059000">
    <property type="entry name" value="ATPase_P-type_domA"/>
</dbReference>
<evidence type="ECO:0000256" key="2">
    <source>
        <dbReference type="ARBA" id="ARBA00022692"/>
    </source>
</evidence>
<dbReference type="GeneID" id="77462084"/>
<keyword evidence="5 6" id="KW-0472">Membrane</keyword>
<dbReference type="RefSeq" id="WP_022790357.1">
    <property type="nucleotide sequence ID" value="NZ_UHFX01000003.1"/>
</dbReference>
<proteinExistence type="predicted"/>
<comment type="subcellular location">
    <subcellularLocation>
        <location evidence="1">Membrane</location>
        <topology evidence="1">Multi-pass membrane protein</topology>
    </subcellularLocation>
</comment>
<dbReference type="InterPro" id="IPR008250">
    <property type="entry name" value="ATPase_P-typ_transduc_dom_A_sf"/>
</dbReference>
<sequence>MGKENNLQGLTSKEVKDRVEKGLVNTQEKSASRTTKDILIENIFTLFNLLNLLIAIALAFVHAWSNLLFMAIIIMNVLIGIIQELKAKKMVDDLSILVTPKAMVLRDGRVQEIIADEIVLDDIMVLKQGQQISCDASLVEGSLEVNESLLTGESDAIQKEIGDEVLSGSYVVAGQAYVKVNHVGKDNYANKLADQASTWKPVNSQLLNSMKKVTRFTCFLIIPLGILLFIEAFLMRDEGLYQSVVSSSAALLGMLPKGLVLLMSISLAAGIVRLGKKKILVQRLYALETLSHVDVLCLDKTGTLTTGKMKVDHVVELNTVSKEDADHIASYLHHSTDSNATFEAMAQYFKAEDIYTPTKKIPFSSERKWSAISFDGVTYVVGAPERLCQRVPDQAQQEMKKGNRVIVIGKTTAKVSVDQNLPKIDALYLVVIQDVLRENCQDTIQRFHKEGVQIKIISGDHVDAVSALAKQAGVIDAHKVVDLSQYDDTADYGKLAEENVVFGRVSPQQKKWLVKGLQSRNHQVAMTGDGVNDILALREADCSIAIAQGNDAVKQISEIVLLDSSFKNLSDVLFEGRRVVNNITRVAGVFFIKTIYSVLLSVICVLSIFGGADFSFGFPFIPIQITLIDAAIEAWPSFVTMMEPNHHPVPKDFLPVVLKKALPFALMILVYICGIHFFTEETINTQTIMYYGIVYISMLAVVKSCIPMNPLRLFVSSTMVIGFTFGVLIFKNLFHLAFTGWFVIGMMILYLVIILLLAKVKTKSNS</sequence>
<dbReference type="Pfam" id="PF00702">
    <property type="entry name" value="Hydrolase"/>
    <property type="match status" value="1"/>
</dbReference>
<keyword evidence="4 6" id="KW-1133">Transmembrane helix</keyword>
<reference evidence="8 9" key="1">
    <citation type="submission" date="2018-06" db="EMBL/GenBank/DDBJ databases">
        <authorList>
            <consortium name="Pathogen Informatics"/>
            <person name="Doyle S."/>
        </authorList>
    </citation>
    <scope>NUCLEOTIDE SEQUENCE [LARGE SCALE GENOMIC DNA]</scope>
    <source>
        <strain evidence="8 9">NCTC11087</strain>
    </source>
</reference>
<dbReference type="Pfam" id="PF00122">
    <property type="entry name" value="E1-E2_ATPase"/>
    <property type="match status" value="1"/>
</dbReference>
<keyword evidence="3" id="KW-1278">Translocase</keyword>
<feature type="transmembrane region" description="Helical" evidence="6">
    <location>
        <begin position="67"/>
        <end position="85"/>
    </location>
</feature>
<feature type="domain" description="P-type ATPase A" evidence="7">
    <location>
        <begin position="98"/>
        <end position="195"/>
    </location>
</feature>
<dbReference type="SFLD" id="SFLDF00027">
    <property type="entry name" value="p-type_atpase"/>
    <property type="match status" value="1"/>
</dbReference>
<dbReference type="PANTHER" id="PTHR42861">
    <property type="entry name" value="CALCIUM-TRANSPORTING ATPASE"/>
    <property type="match status" value="1"/>
</dbReference>
<dbReference type="SFLD" id="SFLDG00002">
    <property type="entry name" value="C1.7:_P-type_atpase_like"/>
    <property type="match status" value="1"/>
</dbReference>
<dbReference type="Gene3D" id="1.20.1110.10">
    <property type="entry name" value="Calcium-transporting ATPase, transmembrane domain"/>
    <property type="match status" value="1"/>
</dbReference>
<feature type="transmembrane region" description="Helical" evidence="6">
    <location>
        <begin position="616"/>
        <end position="635"/>
    </location>
</feature>
<dbReference type="NCBIfam" id="TIGR01494">
    <property type="entry name" value="ATPase_P-type"/>
    <property type="match status" value="2"/>
</dbReference>
<dbReference type="GO" id="GO:0016020">
    <property type="term" value="C:membrane"/>
    <property type="evidence" value="ECO:0007669"/>
    <property type="project" value="UniProtKB-SubCell"/>
</dbReference>
<dbReference type="PRINTS" id="PR00119">
    <property type="entry name" value="CATATPASE"/>
</dbReference>
<evidence type="ECO:0000313" key="8">
    <source>
        <dbReference type="EMBL" id="SUO04207.1"/>
    </source>
</evidence>
<feature type="transmembrane region" description="Helical" evidence="6">
    <location>
        <begin position="586"/>
        <end position="610"/>
    </location>
</feature>
<dbReference type="Proteomes" id="UP000255523">
    <property type="component" value="Unassembled WGS sequence"/>
</dbReference>
<evidence type="ECO:0000256" key="1">
    <source>
        <dbReference type="ARBA" id="ARBA00004141"/>
    </source>
</evidence>
<dbReference type="GO" id="GO:0016887">
    <property type="term" value="F:ATP hydrolysis activity"/>
    <property type="evidence" value="ECO:0007669"/>
    <property type="project" value="InterPro"/>
</dbReference>
<dbReference type="SUPFAM" id="SSF56784">
    <property type="entry name" value="HAD-like"/>
    <property type="match status" value="1"/>
</dbReference>
<evidence type="ECO:0000256" key="4">
    <source>
        <dbReference type="ARBA" id="ARBA00022989"/>
    </source>
</evidence>
<dbReference type="OrthoDB" id="9760364at2"/>
<dbReference type="EMBL" id="UHFX01000003">
    <property type="protein sequence ID" value="SUO04207.1"/>
    <property type="molecule type" value="Genomic_DNA"/>
</dbReference>
<dbReference type="Gene3D" id="3.40.50.1000">
    <property type="entry name" value="HAD superfamily/HAD-like"/>
    <property type="match status" value="1"/>
</dbReference>
<dbReference type="EC" id="3.6.3.-" evidence="8"/>
<dbReference type="InterPro" id="IPR023299">
    <property type="entry name" value="ATPase_P-typ_cyto_dom_N"/>
</dbReference>
<dbReference type="SUPFAM" id="SSF81653">
    <property type="entry name" value="Calcium ATPase, transduction domain A"/>
    <property type="match status" value="1"/>
</dbReference>
<evidence type="ECO:0000256" key="3">
    <source>
        <dbReference type="ARBA" id="ARBA00022967"/>
    </source>
</evidence>
<feature type="transmembrane region" description="Helical" evidence="6">
    <location>
        <begin position="713"/>
        <end position="730"/>
    </location>
</feature>